<feature type="domain" description="Sec23/Sec24 trunk" evidence="15">
    <location>
        <begin position="282"/>
        <end position="521"/>
    </location>
</feature>
<dbReference type="Pfam" id="PF00626">
    <property type="entry name" value="Gelsolin"/>
    <property type="match status" value="1"/>
</dbReference>
<dbReference type="InterPro" id="IPR006896">
    <property type="entry name" value="Sec23/24_trunk_dom"/>
</dbReference>
<comment type="caution">
    <text evidence="18">The sequence shown here is derived from an EMBL/GenBank/DDBJ whole genome shotgun (WGS) entry which is preliminary data.</text>
</comment>
<dbReference type="Pfam" id="PF08033">
    <property type="entry name" value="Sec23_BS"/>
    <property type="match status" value="1"/>
</dbReference>
<comment type="subcellular location">
    <subcellularLocation>
        <location evidence="2">Cytoplasm</location>
    </subcellularLocation>
    <subcellularLocation>
        <location evidence="3">Endoplasmic reticulum membrane</location>
    </subcellularLocation>
    <subcellularLocation>
        <location evidence="1">Golgi apparatus membrane</location>
    </subcellularLocation>
</comment>
<accession>A0A2P6NWY6</accession>
<evidence type="ECO:0000259" key="15">
    <source>
        <dbReference type="Pfam" id="PF04811"/>
    </source>
</evidence>
<dbReference type="Pfam" id="PF04811">
    <property type="entry name" value="Sec23_trunk"/>
    <property type="match status" value="1"/>
</dbReference>
<evidence type="ECO:0000256" key="6">
    <source>
        <dbReference type="ARBA" id="ARBA00022490"/>
    </source>
</evidence>
<dbReference type="InterPro" id="IPR041742">
    <property type="entry name" value="Sec24-like_trunk_dom"/>
</dbReference>
<evidence type="ECO:0000256" key="5">
    <source>
        <dbReference type="ARBA" id="ARBA00022448"/>
    </source>
</evidence>
<dbReference type="InterPro" id="IPR007123">
    <property type="entry name" value="Gelsolin-like_dom"/>
</dbReference>
<keyword evidence="7" id="KW-0256">Endoplasmic reticulum</keyword>
<feature type="compositionally biased region" description="Low complexity" evidence="12">
    <location>
        <begin position="123"/>
        <end position="133"/>
    </location>
</feature>
<dbReference type="Proteomes" id="UP000241769">
    <property type="component" value="Unassembled WGS sequence"/>
</dbReference>
<dbReference type="InterPro" id="IPR036175">
    <property type="entry name" value="Sec23/24_helical_dom_sf"/>
</dbReference>
<dbReference type="InParanoid" id="A0A2P6NWY6"/>
<dbReference type="Gene3D" id="2.30.30.380">
    <property type="entry name" value="Zn-finger domain of Sec23/24"/>
    <property type="match status" value="1"/>
</dbReference>
<keyword evidence="19" id="KW-1185">Reference proteome</keyword>
<dbReference type="Gene3D" id="3.40.50.410">
    <property type="entry name" value="von Willebrand factor, type A domain"/>
    <property type="match status" value="1"/>
</dbReference>
<evidence type="ECO:0000259" key="16">
    <source>
        <dbReference type="Pfam" id="PF04815"/>
    </source>
</evidence>
<keyword evidence="8" id="KW-0931">ER-Golgi transport</keyword>
<dbReference type="EMBL" id="MDYQ01000010">
    <property type="protein sequence ID" value="PRP88472.1"/>
    <property type="molecule type" value="Genomic_DNA"/>
</dbReference>
<reference evidence="18 19" key="1">
    <citation type="journal article" date="2018" name="Genome Biol. Evol.">
        <title>Multiple Roots of Fruiting Body Formation in Amoebozoa.</title>
        <authorList>
            <person name="Hillmann F."/>
            <person name="Forbes G."/>
            <person name="Novohradska S."/>
            <person name="Ferling I."/>
            <person name="Riege K."/>
            <person name="Groth M."/>
            <person name="Westermann M."/>
            <person name="Marz M."/>
            <person name="Spaller T."/>
            <person name="Winckler T."/>
            <person name="Schaap P."/>
            <person name="Glockner G."/>
        </authorList>
    </citation>
    <scope>NUCLEOTIDE SEQUENCE [LARGE SCALE GENOMIC DNA]</scope>
    <source>
        <strain evidence="18 19">Jena</strain>
    </source>
</reference>
<dbReference type="InterPro" id="IPR029006">
    <property type="entry name" value="ADF-H/Gelsolin-like_dom_sf"/>
</dbReference>
<evidence type="ECO:0000256" key="3">
    <source>
        <dbReference type="ARBA" id="ARBA00004586"/>
    </source>
</evidence>
<dbReference type="GO" id="GO:0006886">
    <property type="term" value="P:intracellular protein transport"/>
    <property type="evidence" value="ECO:0007669"/>
    <property type="project" value="InterPro"/>
</dbReference>
<dbReference type="InterPro" id="IPR012990">
    <property type="entry name" value="Beta-sandwich_Sec23_24"/>
</dbReference>
<evidence type="ECO:0000256" key="7">
    <source>
        <dbReference type="ARBA" id="ARBA00022824"/>
    </source>
</evidence>
<feature type="domain" description="Sec23/Sec24 helical" evidence="16">
    <location>
        <begin position="621"/>
        <end position="722"/>
    </location>
</feature>
<dbReference type="FunCoup" id="A0A2P6NWY6">
    <property type="interactions" value="695"/>
</dbReference>
<sequence>MEVSNIRLKPRCDYDFPVNYQNSTPTQGGQFARRVYLSADAAYNPANPAGTAQPVPLQRVNEELNNLSINNNNNAPVAGASPFGTPVNGVPGASPRLTDSPVLRPSNGWSAPQSPIVSQRPESTQNSSSSTSNHAGEVIPLSIAPEVQCPPTFLRMTYNNIPQTKALANKSNIPFGCIMHPLARPQSQSDVIPVVSPGLCGVVRCRRCRSYINPFALFVDGGRRWRCNFCYLTNDVPTDYYSPLDATGRRTDLADRPELQRRVVDEASPPSDSLPEYMVRPPQPATYFFLIDASFYAISSGMFHMTIETIRRTLDEFPGSPRTRIGFITFNSSLHFYNLRSTLSKPQMLVVTDLSEVFLPLPDDLLVNLVDSRAIVDTLLTKLPSMFPVTQNVDSAYGMALKCAFELIKPIGGKIISFVSTLPSMGDGKLPNREDSRIVGTDKETILFNPSLDDKFYKDLAMDCSRAQISIDTFIFSSHQFLDVATLSSLSQFTGGENYFYLNFRSDTDGEKLFHDLRNNILRETGFEAVFRVRCSKAVNVESQYGNFFVRSTDLLALPNVDADKSYAFQFQLVDNNVSTKYVSIQAALLYTTTFGERRIRIMTQCLAVTNSLADIFRSSDVGAVTTLLTKIAVEKALSSKLSDARDMLVNRCVDILTVYKTDLASRKENTQLLLPEALKLLPLYILSVTKSTPFRLGTEVKPDERTYFLNLFRISSVQNIISLVYPTLYNMTNLHELATPGTEEFVTLPNQVNLNSEHLSRSGMLLLEDSQQMILWLGRDYPQQNMYEIFGIPTLEGVDLSTLQLPQLETPLSVKLHTVLNAIRSQKSVFLPLRIVREGEGREYLFTQRLVEDKMRNSTSYYDFLVLIHQRIQKSQ</sequence>
<dbReference type="GO" id="GO:0008270">
    <property type="term" value="F:zinc ion binding"/>
    <property type="evidence" value="ECO:0007669"/>
    <property type="project" value="InterPro"/>
</dbReference>
<evidence type="ECO:0000256" key="4">
    <source>
        <dbReference type="ARBA" id="ARBA00008334"/>
    </source>
</evidence>
<dbReference type="Gene3D" id="1.20.120.730">
    <property type="entry name" value="Sec23/Sec24 helical domain"/>
    <property type="match status" value="1"/>
</dbReference>
<feature type="compositionally biased region" description="Polar residues" evidence="12">
    <location>
        <begin position="107"/>
        <end position="122"/>
    </location>
</feature>
<dbReference type="InterPro" id="IPR036465">
    <property type="entry name" value="vWFA_dom_sf"/>
</dbReference>
<dbReference type="SUPFAM" id="SSF81811">
    <property type="entry name" value="Helical domain of Sec23/24"/>
    <property type="match status" value="1"/>
</dbReference>
<dbReference type="OrthoDB" id="49016at2759"/>
<dbReference type="AlphaFoldDB" id="A0A2P6NWY6"/>
<dbReference type="InterPro" id="IPR036180">
    <property type="entry name" value="Gelsolin-like_dom_sf"/>
</dbReference>
<evidence type="ECO:0000256" key="1">
    <source>
        <dbReference type="ARBA" id="ARBA00004394"/>
    </source>
</evidence>
<evidence type="ECO:0000256" key="10">
    <source>
        <dbReference type="ARBA" id="ARBA00023034"/>
    </source>
</evidence>
<proteinExistence type="inferred from homology"/>
<evidence type="ECO:0000313" key="18">
    <source>
        <dbReference type="EMBL" id="PRP88472.1"/>
    </source>
</evidence>
<organism evidence="18 19">
    <name type="scientific">Planoprotostelium fungivorum</name>
    <dbReference type="NCBI Taxonomy" id="1890364"/>
    <lineage>
        <taxon>Eukaryota</taxon>
        <taxon>Amoebozoa</taxon>
        <taxon>Evosea</taxon>
        <taxon>Variosea</taxon>
        <taxon>Cavosteliida</taxon>
        <taxon>Cavosteliaceae</taxon>
        <taxon>Planoprotostelium</taxon>
    </lineage>
</organism>
<gene>
    <name evidence="18" type="ORF">PROFUN_03189</name>
</gene>
<dbReference type="Gene3D" id="2.60.40.1670">
    <property type="entry name" value="beta-sandwich domain of Sec23/24"/>
    <property type="match status" value="1"/>
</dbReference>
<evidence type="ECO:0000313" key="19">
    <source>
        <dbReference type="Proteomes" id="UP000241769"/>
    </source>
</evidence>
<dbReference type="PANTHER" id="PTHR13803">
    <property type="entry name" value="SEC24-RELATED PROTEIN"/>
    <property type="match status" value="1"/>
</dbReference>
<dbReference type="CDD" id="cd01479">
    <property type="entry name" value="Sec24-like"/>
    <property type="match status" value="1"/>
</dbReference>
<keyword evidence="5" id="KW-0813">Transport</keyword>
<dbReference type="GO" id="GO:0000139">
    <property type="term" value="C:Golgi membrane"/>
    <property type="evidence" value="ECO:0007669"/>
    <property type="project" value="UniProtKB-SubCell"/>
</dbReference>
<dbReference type="InterPro" id="IPR006895">
    <property type="entry name" value="Znf_Sec23_Sec24"/>
</dbReference>
<feature type="domain" description="Sec23/Sec24 beta-sandwich" evidence="17">
    <location>
        <begin position="526"/>
        <end position="610"/>
    </location>
</feature>
<evidence type="ECO:0000256" key="11">
    <source>
        <dbReference type="ARBA" id="ARBA00023136"/>
    </source>
</evidence>
<evidence type="ECO:0000259" key="17">
    <source>
        <dbReference type="Pfam" id="PF08033"/>
    </source>
</evidence>
<dbReference type="InterPro" id="IPR006900">
    <property type="entry name" value="Sec23/24_helical_dom"/>
</dbReference>
<dbReference type="InterPro" id="IPR036174">
    <property type="entry name" value="Znf_Sec23_Sec24_sf"/>
</dbReference>
<dbReference type="InterPro" id="IPR050550">
    <property type="entry name" value="SEC23_SEC24_subfamily"/>
</dbReference>
<evidence type="ECO:0000256" key="8">
    <source>
        <dbReference type="ARBA" id="ARBA00022892"/>
    </source>
</evidence>
<dbReference type="Pfam" id="PF04815">
    <property type="entry name" value="Sec23_helical"/>
    <property type="match status" value="1"/>
</dbReference>
<evidence type="ECO:0000256" key="12">
    <source>
        <dbReference type="SAM" id="MobiDB-lite"/>
    </source>
</evidence>
<dbReference type="SUPFAM" id="SSF81995">
    <property type="entry name" value="beta-sandwich domain of Sec23/24"/>
    <property type="match status" value="1"/>
</dbReference>
<dbReference type="SUPFAM" id="SSF82919">
    <property type="entry name" value="Zn-finger domain of Sec23/24"/>
    <property type="match status" value="1"/>
</dbReference>
<evidence type="ECO:0000256" key="2">
    <source>
        <dbReference type="ARBA" id="ARBA00004496"/>
    </source>
</evidence>
<dbReference type="Pfam" id="PF04810">
    <property type="entry name" value="zf-Sec23_Sec24"/>
    <property type="match status" value="1"/>
</dbReference>
<protein>
    <submittedName>
        <fullName evidence="18">Protein transport protein Sec24-like protein</fullName>
    </submittedName>
</protein>
<dbReference type="GO" id="GO:0005789">
    <property type="term" value="C:endoplasmic reticulum membrane"/>
    <property type="evidence" value="ECO:0007669"/>
    <property type="project" value="UniProtKB-SubCell"/>
</dbReference>
<dbReference type="PANTHER" id="PTHR13803:SF39">
    <property type="entry name" value="SECRETORY 24AB, ISOFORM A"/>
    <property type="match status" value="1"/>
</dbReference>
<feature type="domain" description="Zinc finger Sec23/Sec24-type" evidence="14">
    <location>
        <begin position="203"/>
        <end position="240"/>
    </location>
</feature>
<feature type="region of interest" description="Disordered" evidence="12">
    <location>
        <begin position="68"/>
        <end position="135"/>
    </location>
</feature>
<feature type="domain" description="Gelsolin-like" evidence="13">
    <location>
        <begin position="748"/>
        <end position="818"/>
    </location>
</feature>
<dbReference type="SUPFAM" id="SSF82754">
    <property type="entry name" value="C-terminal, gelsolin-like domain of Sec23/24"/>
    <property type="match status" value="1"/>
</dbReference>
<dbReference type="STRING" id="1890364.A0A2P6NWY6"/>
<evidence type="ECO:0000256" key="9">
    <source>
        <dbReference type="ARBA" id="ARBA00022927"/>
    </source>
</evidence>
<dbReference type="GO" id="GO:0090110">
    <property type="term" value="P:COPII-coated vesicle cargo loading"/>
    <property type="evidence" value="ECO:0007669"/>
    <property type="project" value="TreeGrafter"/>
</dbReference>
<keyword evidence="6" id="KW-0963">Cytoplasm</keyword>
<keyword evidence="10" id="KW-0333">Golgi apparatus</keyword>
<evidence type="ECO:0000259" key="14">
    <source>
        <dbReference type="Pfam" id="PF04810"/>
    </source>
</evidence>
<keyword evidence="9" id="KW-0653">Protein transport</keyword>
<name>A0A2P6NWY6_9EUKA</name>
<comment type="similarity">
    <text evidence="4">Belongs to the SEC23/SEC24 family. SEC24 subfamily.</text>
</comment>
<dbReference type="SUPFAM" id="SSF53300">
    <property type="entry name" value="vWA-like"/>
    <property type="match status" value="1"/>
</dbReference>
<evidence type="ECO:0000259" key="13">
    <source>
        <dbReference type="Pfam" id="PF00626"/>
    </source>
</evidence>
<dbReference type="GO" id="GO:0000149">
    <property type="term" value="F:SNARE binding"/>
    <property type="evidence" value="ECO:0007669"/>
    <property type="project" value="TreeGrafter"/>
</dbReference>
<dbReference type="GO" id="GO:0030127">
    <property type="term" value="C:COPII vesicle coat"/>
    <property type="evidence" value="ECO:0007669"/>
    <property type="project" value="InterPro"/>
</dbReference>
<dbReference type="GO" id="GO:0070971">
    <property type="term" value="C:endoplasmic reticulum exit site"/>
    <property type="evidence" value="ECO:0007669"/>
    <property type="project" value="TreeGrafter"/>
</dbReference>
<keyword evidence="11" id="KW-0472">Membrane</keyword>
<dbReference type="Gene3D" id="3.40.20.10">
    <property type="entry name" value="Severin"/>
    <property type="match status" value="1"/>
</dbReference>